<evidence type="ECO:0000256" key="5">
    <source>
        <dbReference type="ARBA" id="ARBA00022825"/>
    </source>
</evidence>
<dbReference type="GeneID" id="62167441"/>
<dbReference type="PANTHER" id="PTHR43806:SF11">
    <property type="entry name" value="CEREVISIN-RELATED"/>
    <property type="match status" value="1"/>
</dbReference>
<keyword evidence="3" id="KW-0732">Signal</keyword>
<reference evidence="11" key="1">
    <citation type="submission" date="2020-03" db="EMBL/GenBank/DDBJ databases">
        <authorList>
            <person name="He L."/>
        </authorList>
    </citation>
    <scope>NUCLEOTIDE SEQUENCE</scope>
    <source>
        <strain evidence="11">CkLH20</strain>
    </source>
</reference>
<dbReference type="PROSITE" id="PS00138">
    <property type="entry name" value="SUBTILASE_SER"/>
    <property type="match status" value="1"/>
</dbReference>
<keyword evidence="5 7" id="KW-0720">Serine protease</keyword>
<dbReference type="SUPFAM" id="SSF52743">
    <property type="entry name" value="Subtilisin-like"/>
    <property type="match status" value="1"/>
</dbReference>
<evidence type="ECO:0000259" key="9">
    <source>
        <dbReference type="Pfam" id="PF00082"/>
    </source>
</evidence>
<feature type="active site" description="Charge relay system" evidence="6 7">
    <location>
        <position position="549"/>
    </location>
</feature>
<evidence type="ECO:0000256" key="7">
    <source>
        <dbReference type="PROSITE-ProRule" id="PRU01240"/>
    </source>
</evidence>
<organism evidence="11 12">
    <name type="scientific">Colletotrichum karsti</name>
    <dbReference type="NCBI Taxonomy" id="1095194"/>
    <lineage>
        <taxon>Eukaryota</taxon>
        <taxon>Fungi</taxon>
        <taxon>Dikarya</taxon>
        <taxon>Ascomycota</taxon>
        <taxon>Pezizomycotina</taxon>
        <taxon>Sordariomycetes</taxon>
        <taxon>Hypocreomycetidae</taxon>
        <taxon>Glomerellales</taxon>
        <taxon>Glomerellaceae</taxon>
        <taxon>Colletotrichum</taxon>
        <taxon>Colletotrichum boninense species complex</taxon>
    </lineage>
</organism>
<feature type="active site" description="Charge relay system" evidence="6 7">
    <location>
        <position position="213"/>
    </location>
</feature>
<keyword evidence="12" id="KW-1185">Reference proteome</keyword>
<dbReference type="Proteomes" id="UP000781932">
    <property type="component" value="Unassembled WGS sequence"/>
</dbReference>
<evidence type="ECO:0000256" key="2">
    <source>
        <dbReference type="ARBA" id="ARBA00022670"/>
    </source>
</evidence>
<dbReference type="Pfam" id="PF06280">
    <property type="entry name" value="fn3_5"/>
    <property type="match status" value="1"/>
</dbReference>
<proteinExistence type="inferred from homology"/>
<accession>A0A9P6HZ12</accession>
<feature type="active site" description="Charge relay system" evidence="6 7">
    <location>
        <position position="178"/>
    </location>
</feature>
<evidence type="ECO:0000256" key="4">
    <source>
        <dbReference type="ARBA" id="ARBA00022801"/>
    </source>
</evidence>
<dbReference type="InterPro" id="IPR036852">
    <property type="entry name" value="Peptidase_S8/S53_dom_sf"/>
</dbReference>
<dbReference type="InterPro" id="IPR023828">
    <property type="entry name" value="Peptidase_S8_Ser-AS"/>
</dbReference>
<gene>
    <name evidence="11" type="ORF">CkaCkLH20_11653</name>
</gene>
<name>A0A9P6HZ12_9PEZI</name>
<keyword evidence="4 7" id="KW-0378">Hydrolase</keyword>
<dbReference type="PANTHER" id="PTHR43806">
    <property type="entry name" value="PEPTIDASE S8"/>
    <property type="match status" value="1"/>
</dbReference>
<evidence type="ECO:0000256" key="8">
    <source>
        <dbReference type="RuleBase" id="RU003355"/>
    </source>
</evidence>
<dbReference type="InterPro" id="IPR000209">
    <property type="entry name" value="Peptidase_S8/S53_dom"/>
</dbReference>
<comment type="similarity">
    <text evidence="1 7 8">Belongs to the peptidase S8 family.</text>
</comment>
<feature type="domain" description="Peptidase S8/S53" evidence="9">
    <location>
        <begin position="169"/>
        <end position="588"/>
    </location>
</feature>
<dbReference type="AlphaFoldDB" id="A0A9P6HZ12"/>
<dbReference type="PROSITE" id="PS51892">
    <property type="entry name" value="SUBTILASE"/>
    <property type="match status" value="1"/>
</dbReference>
<dbReference type="InterPro" id="IPR015500">
    <property type="entry name" value="Peptidase_S8_subtilisin-rel"/>
</dbReference>
<evidence type="ECO:0000256" key="3">
    <source>
        <dbReference type="ARBA" id="ARBA00022729"/>
    </source>
</evidence>
<evidence type="ECO:0000313" key="11">
    <source>
        <dbReference type="EMBL" id="KAF9870981.1"/>
    </source>
</evidence>
<dbReference type="GO" id="GO:0004252">
    <property type="term" value="F:serine-type endopeptidase activity"/>
    <property type="evidence" value="ECO:0007669"/>
    <property type="project" value="UniProtKB-UniRule"/>
</dbReference>
<dbReference type="GO" id="GO:0016020">
    <property type="term" value="C:membrane"/>
    <property type="evidence" value="ECO:0007669"/>
    <property type="project" value="InterPro"/>
</dbReference>
<evidence type="ECO:0000256" key="1">
    <source>
        <dbReference type="ARBA" id="ARBA00011073"/>
    </source>
</evidence>
<dbReference type="PROSITE" id="PS00136">
    <property type="entry name" value="SUBTILASE_ASP"/>
    <property type="match status" value="1"/>
</dbReference>
<dbReference type="Gene3D" id="2.60.40.4070">
    <property type="match status" value="1"/>
</dbReference>
<comment type="caution">
    <text evidence="11">The sequence shown here is derived from an EMBL/GenBank/DDBJ whole genome shotgun (WGS) entry which is preliminary data.</text>
</comment>
<evidence type="ECO:0000256" key="6">
    <source>
        <dbReference type="PIRSR" id="PIRSR615500-1"/>
    </source>
</evidence>
<dbReference type="InterPro" id="IPR010435">
    <property type="entry name" value="C5a/SBT2-like_Fn3"/>
</dbReference>
<evidence type="ECO:0000313" key="12">
    <source>
        <dbReference type="Proteomes" id="UP000781932"/>
    </source>
</evidence>
<sequence length="907" mass="96455">MKSLFAQVATAACVPYLVAASYKDAFIVEFDGPAQLSSDILNSEVQTSLAASGLDCTASKRYQFTHSVFEGASFDLSCENDKVTRKSILNAVKSIHGVKKAWPVTNIDQGNLRGNYPGGVNGRTVNREFASHVKRDLPQLERRDNETANILSTHIDTGVAKLHAANLTGSGIRIAVVDSGFDVDVPGLSKVDIAYSHDLTDNDNDVRDNCSFHGTHVLGIVGAKGDEGRFGVLGVAPDASYELYRIQPCGGSGATDMLINAFFEAANRGVDIISCSFGGGEAFPEDPWSAVATRLFKNGTYVSLPSGNGGPGVFSGASPAMADAVTSVGSTDNSVTPYLTWQGNWTSENDGGDIRFVPGLPFDLPADTQLTVWSPNQNVDVTNDCQPLPQPTNLPADISNVVLLSSITQCWNDETGASASLTKALGIPYVIYYTTKNWTISDGPGFFEDGLDPGLKAVVTVEYETGVKLLDALHKSSGAKVYLANEASNANISLDNRPNNRTGNLASVFSSWGPTLTGGSMPIIVAPGGNLISTFPGKYGGYGVVGGTSQAVPFEAGVAALVKQRHPEYTAEDIQAVIATTARPVKWNDGKGTTSDFFAPVFQQGGGLLDAWNAVHSTTVLSTSTLSFNDTANRPEDLSFNIKNSGTTALTYHLSHRGAASGYILKTANSYNLTEGEAIPTYADVSITPSTLKIEPGQSASVSVAITKEPELPDAATRVSFFGGYIVIEAEGSSDVNNFTLPYTGFGAPLATLPIINRDTSYLMAYNMTSSSPTRIGPGRTFTCSLDLTKDVPASFADNMFPGVWIDPLVQTRNMSISIVDADSGKQLAKSFQSTSDDIWGPGNTWYWDGSDDNKAPIPSGTYIWRVRAQRLNANPDKAESWDIYDTGTWTLRYAGNSTTATSGAQR</sequence>
<dbReference type="OrthoDB" id="10256524at2759"/>
<reference evidence="11" key="2">
    <citation type="submission" date="2020-11" db="EMBL/GenBank/DDBJ databases">
        <title>Whole genome sequencing of Colletotrichum sp.</title>
        <authorList>
            <person name="Li H."/>
        </authorList>
    </citation>
    <scope>NUCLEOTIDE SEQUENCE</scope>
    <source>
        <strain evidence="11">CkLH20</strain>
    </source>
</reference>
<dbReference type="InterPro" id="IPR023827">
    <property type="entry name" value="Peptidase_S8_Asp-AS"/>
</dbReference>
<feature type="domain" description="C5a peptidase/Subtilisin-like protease SBT2-like Fn3-like" evidence="10">
    <location>
        <begin position="627"/>
        <end position="744"/>
    </location>
</feature>
<dbReference type="RefSeq" id="XP_038740442.1">
    <property type="nucleotide sequence ID" value="XM_038894367.1"/>
</dbReference>
<dbReference type="PRINTS" id="PR00723">
    <property type="entry name" value="SUBTILISIN"/>
</dbReference>
<dbReference type="GO" id="GO:0006508">
    <property type="term" value="P:proteolysis"/>
    <property type="evidence" value="ECO:0007669"/>
    <property type="project" value="UniProtKB-KW"/>
</dbReference>
<dbReference type="Gene3D" id="3.40.50.200">
    <property type="entry name" value="Peptidase S8/S53 domain"/>
    <property type="match status" value="2"/>
</dbReference>
<keyword evidence="2 7" id="KW-0645">Protease</keyword>
<protein>
    <submittedName>
        <fullName evidence="11">Amidase family protein</fullName>
    </submittedName>
</protein>
<evidence type="ECO:0000259" key="10">
    <source>
        <dbReference type="Pfam" id="PF06280"/>
    </source>
</evidence>
<dbReference type="Pfam" id="PF00082">
    <property type="entry name" value="Peptidase_S8"/>
    <property type="match status" value="1"/>
</dbReference>
<dbReference type="InterPro" id="IPR050131">
    <property type="entry name" value="Peptidase_S8_subtilisin-like"/>
</dbReference>
<dbReference type="EMBL" id="JAATWM020000049">
    <property type="protein sequence ID" value="KAF9870981.1"/>
    <property type="molecule type" value="Genomic_DNA"/>
</dbReference>